<name>A0ABX5VKN9_9MICO</name>
<dbReference type="NCBIfam" id="NF033206">
    <property type="entry name" value="ScyE_fam"/>
    <property type="match status" value="1"/>
</dbReference>
<accession>A0ABX5VKN9</accession>
<sequence length="373" mass="38851">MRKRTLAAGASVLALTATLLSVPAHAGDRAREPEVVAGGLIGPLTLAVGNRGDVYVTQTFANTLSKVDRAGTVTNLHTLPGGPDTGELVGVTYDRGATYHIESDLSSGTPTTHVVRTRNGERTVVSDDLWAHEIADNPDAGQTYGFRGLRGQCAADVAAFEEQVGIPLDSYTGIVESHGYQLDAHNGTIYVADAAANAILKVNERTGDISTVGVLPGKSVRFTAEIEAALEAQMPGADIPDCVVGKQWVAEPVPTDVQRGWDGGLYVTTLGGSVGEIVPLSSVYRVSARGGPTFEVTGNLHGATGLAITPTGAILVAEMFGGEVSVIPPFRNRATTLFAADSPADVAVDGRTVYATTGTFGEGALVRYSYRGW</sequence>
<dbReference type="RefSeq" id="WP_139948074.1">
    <property type="nucleotide sequence ID" value="NZ_CP040899.1"/>
</dbReference>
<dbReference type="InterPro" id="IPR011042">
    <property type="entry name" value="6-blade_b-propeller_TolB-like"/>
</dbReference>
<keyword evidence="1" id="KW-0732">Signal</keyword>
<organism evidence="2 3">
    <name type="scientific">Georgenia wutianyii</name>
    <dbReference type="NCBI Taxonomy" id="2585135"/>
    <lineage>
        <taxon>Bacteria</taxon>
        <taxon>Bacillati</taxon>
        <taxon>Actinomycetota</taxon>
        <taxon>Actinomycetes</taxon>
        <taxon>Micrococcales</taxon>
        <taxon>Bogoriellaceae</taxon>
        <taxon>Georgenia</taxon>
    </lineage>
</organism>
<evidence type="ECO:0000256" key="1">
    <source>
        <dbReference type="SAM" id="SignalP"/>
    </source>
</evidence>
<dbReference type="InterPro" id="IPR048031">
    <property type="entry name" value="ScyD/ScyE-like"/>
</dbReference>
<evidence type="ECO:0000313" key="3">
    <source>
        <dbReference type="Proteomes" id="UP000313948"/>
    </source>
</evidence>
<proteinExistence type="predicted"/>
<dbReference type="Proteomes" id="UP000313948">
    <property type="component" value="Chromosome"/>
</dbReference>
<feature type="signal peptide" evidence="1">
    <location>
        <begin position="1"/>
        <end position="26"/>
    </location>
</feature>
<feature type="chain" id="PRO_5045068536" evidence="1">
    <location>
        <begin position="27"/>
        <end position="373"/>
    </location>
</feature>
<protein>
    <submittedName>
        <fullName evidence="2">ScyD/ScyE family protein</fullName>
    </submittedName>
</protein>
<gene>
    <name evidence="2" type="ORF">FE251_04440</name>
</gene>
<keyword evidence="3" id="KW-1185">Reference proteome</keyword>
<dbReference type="EMBL" id="CP040899">
    <property type="protein sequence ID" value="QDB78708.1"/>
    <property type="molecule type" value="Genomic_DNA"/>
</dbReference>
<reference evidence="2 3" key="1">
    <citation type="submission" date="2019-05" db="EMBL/GenBank/DDBJ databases">
        <title>Georgenia *** sp. nov., and Georgenia *** sp. nov., isolated from the intestinal contents of plateau pika (Ochotona curzoniae) in the Qinghai-Tibet plateau of China.</title>
        <authorList>
            <person name="Tian Z."/>
        </authorList>
    </citation>
    <scope>NUCLEOTIDE SEQUENCE [LARGE SCALE GENOMIC DNA]</scope>
    <source>
        <strain evidence="2 3">Z294</strain>
    </source>
</reference>
<dbReference type="SUPFAM" id="SSF101898">
    <property type="entry name" value="NHL repeat"/>
    <property type="match status" value="1"/>
</dbReference>
<evidence type="ECO:0000313" key="2">
    <source>
        <dbReference type="EMBL" id="QDB78708.1"/>
    </source>
</evidence>
<dbReference type="Gene3D" id="2.120.10.30">
    <property type="entry name" value="TolB, C-terminal domain"/>
    <property type="match status" value="1"/>
</dbReference>